<keyword evidence="5" id="KW-0119">Carbohydrate metabolism</keyword>
<dbReference type="Proteomes" id="UP000254502">
    <property type="component" value="Unassembled WGS sequence"/>
</dbReference>
<dbReference type="GO" id="GO:0004345">
    <property type="term" value="F:glucose-6-phosphate dehydrogenase activity"/>
    <property type="evidence" value="ECO:0007669"/>
    <property type="project" value="UniProtKB-EC"/>
</dbReference>
<name>A0A380E478_STAAU</name>
<dbReference type="GO" id="GO:0006006">
    <property type="term" value="P:glucose metabolic process"/>
    <property type="evidence" value="ECO:0007669"/>
    <property type="project" value="UniProtKB-KW"/>
</dbReference>
<dbReference type="PANTHER" id="PTHR23429">
    <property type="entry name" value="GLUCOSE-6-PHOSPHATE 1-DEHYDROGENASE G6PD"/>
    <property type="match status" value="1"/>
</dbReference>
<dbReference type="PANTHER" id="PTHR23429:SF0">
    <property type="entry name" value="GLUCOSE-6-PHOSPHATE 1-DEHYDROGENASE"/>
    <property type="match status" value="1"/>
</dbReference>
<accession>A0A380E478</accession>
<dbReference type="GO" id="GO:0005829">
    <property type="term" value="C:cytosol"/>
    <property type="evidence" value="ECO:0007669"/>
    <property type="project" value="TreeGrafter"/>
</dbReference>
<evidence type="ECO:0000259" key="6">
    <source>
        <dbReference type="Pfam" id="PF00479"/>
    </source>
</evidence>
<keyword evidence="4 7" id="KW-0560">Oxidoreductase</keyword>
<feature type="domain" description="Glucose-6-phosphate dehydrogenase NAD-binding" evidence="6">
    <location>
        <begin position="14"/>
        <end position="141"/>
    </location>
</feature>
<gene>
    <name evidence="7" type="primary">zwf_1</name>
    <name evidence="7" type="ORF">NCTC5664_03407</name>
</gene>
<dbReference type="EMBL" id="UHAQ01000004">
    <property type="protein sequence ID" value="SUK94589.1"/>
    <property type="molecule type" value="Genomic_DNA"/>
</dbReference>
<organism evidence="7 8">
    <name type="scientific">Staphylococcus aureus</name>
    <dbReference type="NCBI Taxonomy" id="1280"/>
    <lineage>
        <taxon>Bacteria</taxon>
        <taxon>Bacillati</taxon>
        <taxon>Bacillota</taxon>
        <taxon>Bacilli</taxon>
        <taxon>Bacillales</taxon>
        <taxon>Staphylococcaceae</taxon>
        <taxon>Staphylococcus</taxon>
    </lineage>
</organism>
<reference evidence="7 8" key="1">
    <citation type="submission" date="2018-06" db="EMBL/GenBank/DDBJ databases">
        <authorList>
            <consortium name="Pathogen Informatics"/>
            <person name="Doyle S."/>
        </authorList>
    </citation>
    <scope>NUCLEOTIDE SEQUENCE [LARGE SCALE GENOMIC DNA]</scope>
    <source>
        <strain evidence="7 8">NCTC5664</strain>
    </source>
</reference>
<dbReference type="GO" id="GO:0050661">
    <property type="term" value="F:NADP binding"/>
    <property type="evidence" value="ECO:0007669"/>
    <property type="project" value="InterPro"/>
</dbReference>
<dbReference type="InterPro" id="IPR036291">
    <property type="entry name" value="NAD(P)-bd_dom_sf"/>
</dbReference>
<dbReference type="Pfam" id="PF00479">
    <property type="entry name" value="G6PD_N"/>
    <property type="match status" value="1"/>
</dbReference>
<evidence type="ECO:0000256" key="4">
    <source>
        <dbReference type="ARBA" id="ARBA00023002"/>
    </source>
</evidence>
<comment type="pathway">
    <text evidence="1">Carbohydrate degradation; pentose phosphate pathway; D-ribulose 5-phosphate from D-glucose 6-phosphate (oxidative stage): step 1/3.</text>
</comment>
<dbReference type="AlphaFoldDB" id="A0A380E478"/>
<evidence type="ECO:0000256" key="2">
    <source>
        <dbReference type="ARBA" id="ARBA00022526"/>
    </source>
</evidence>
<dbReference type="GO" id="GO:0009051">
    <property type="term" value="P:pentose-phosphate shunt, oxidative branch"/>
    <property type="evidence" value="ECO:0007669"/>
    <property type="project" value="TreeGrafter"/>
</dbReference>
<dbReference type="InterPro" id="IPR022674">
    <property type="entry name" value="G6P_DH_NAD-bd"/>
</dbReference>
<dbReference type="EC" id="1.1.1.49" evidence="7"/>
<dbReference type="SUPFAM" id="SSF51735">
    <property type="entry name" value="NAD(P)-binding Rossmann-fold domains"/>
    <property type="match status" value="1"/>
</dbReference>
<evidence type="ECO:0000313" key="7">
    <source>
        <dbReference type="EMBL" id="SUK94589.1"/>
    </source>
</evidence>
<evidence type="ECO:0000256" key="1">
    <source>
        <dbReference type="ARBA" id="ARBA00004937"/>
    </source>
</evidence>
<keyword evidence="2" id="KW-0313">Glucose metabolism</keyword>
<keyword evidence="3" id="KW-0521">NADP</keyword>
<dbReference type="Gene3D" id="3.40.50.720">
    <property type="entry name" value="NAD(P)-binding Rossmann-like Domain"/>
    <property type="match status" value="1"/>
</dbReference>
<sequence>MSTKNKHIPCLITIFGATGDLSHRKLFPSIFHLYQQDNLDEHIAIIGIGRRDITNDDFRNQVKSSIQKHVKDTNKIDAFMEHVFYHRHDVSNEESYQELLDFSNELDSQFELKGNRLFYLAMAPQFFGVISDYLKSLVLLIQKDLNALLLKNHSVVI</sequence>
<proteinExistence type="predicted"/>
<protein>
    <submittedName>
        <fullName evidence="7">Glucose-6-phosphate 1-dehydrogenase</fullName>
        <ecNumber evidence="7">1.1.1.49</ecNumber>
    </submittedName>
</protein>
<evidence type="ECO:0000256" key="3">
    <source>
        <dbReference type="ARBA" id="ARBA00022857"/>
    </source>
</evidence>
<dbReference type="InterPro" id="IPR001282">
    <property type="entry name" value="G6P_DH"/>
</dbReference>
<evidence type="ECO:0000256" key="5">
    <source>
        <dbReference type="ARBA" id="ARBA00023277"/>
    </source>
</evidence>
<evidence type="ECO:0000313" key="8">
    <source>
        <dbReference type="Proteomes" id="UP000254502"/>
    </source>
</evidence>